<dbReference type="PANTHER" id="PTHR46727">
    <property type="entry name" value="E3 SUMO-PROTEIN LIGASE CBX4"/>
    <property type="match status" value="1"/>
</dbReference>
<keyword evidence="3" id="KW-1185">Reference proteome</keyword>
<sequence length="456" mass="50782">MLGYRKRGPKPKQPFIQVPSFARRSSILSGLQEAPHDACLRMAMDPAQAQQYQLNSRKHHLYQPLPSESPGGTVPNGKKKHYYQLNSKKHHHYQPDPKMYQMPCDRSKEPAVPQVGRDGWSLPPTLQQKWDEDSRCLGKAQDFTMELNGGGHEPELSAELPVKQDGAPANGISSKLKIVKNKNKNGRIVIVMSKYMENGIQAARVKGGEVDGGLKQSEQLPESKAEDVDNEKNKLPKKHGFESLGCGKDSKGQDKPPLCGLMNRTTLPDSVMSGPVAAEVNKEQEFRNLEHSTHEDQPLQLTTKSCLSPKTSEKAVPSQLDQRNRQGAHKRCSELDRDHGEAKRFVSVQSVSAPNTGTSQCQNCTTNLNGHQLTNGRKFEFQHSSQDEPIDLSCARSRKERNSVMDCQINGNSEQCEKETEITVEETPFTPFLGNIIITDVTANCLTVTFKEYVTV</sequence>
<reference evidence="2" key="1">
    <citation type="submission" date="2023-03" db="EMBL/GenBank/DDBJ databases">
        <title>Electrophorus voltai genome.</title>
        <authorList>
            <person name="Bian C."/>
        </authorList>
    </citation>
    <scope>NUCLEOTIDE SEQUENCE</scope>
    <source>
        <strain evidence="2">CB-2022</strain>
        <tissue evidence="2">Muscle</tissue>
    </source>
</reference>
<dbReference type="Pfam" id="PF17218">
    <property type="entry name" value="CBX7_C"/>
    <property type="match status" value="1"/>
</dbReference>
<dbReference type="GO" id="GO:0016925">
    <property type="term" value="P:protein sumoylation"/>
    <property type="evidence" value="ECO:0007669"/>
    <property type="project" value="TreeGrafter"/>
</dbReference>
<dbReference type="GO" id="GO:0061665">
    <property type="term" value="F:SUMO ligase activity"/>
    <property type="evidence" value="ECO:0007669"/>
    <property type="project" value="TreeGrafter"/>
</dbReference>
<feature type="compositionally biased region" description="Basic and acidic residues" evidence="1">
    <location>
        <begin position="221"/>
        <end position="234"/>
    </location>
</feature>
<comment type="caution">
    <text evidence="2">The sequence shown here is derived from an EMBL/GenBank/DDBJ whole genome shotgun (WGS) entry which is preliminary data.</text>
</comment>
<name>A0AAD8ZIY6_9TELE</name>
<feature type="region of interest" description="Disordered" evidence="1">
    <location>
        <begin position="61"/>
        <end position="80"/>
    </location>
</feature>
<evidence type="ECO:0000256" key="1">
    <source>
        <dbReference type="SAM" id="MobiDB-lite"/>
    </source>
</evidence>
<dbReference type="AlphaFoldDB" id="A0AAD8ZIY6"/>
<dbReference type="GO" id="GO:0000122">
    <property type="term" value="P:negative regulation of transcription by RNA polymerase II"/>
    <property type="evidence" value="ECO:0007669"/>
    <property type="project" value="TreeGrafter"/>
</dbReference>
<protein>
    <recommendedName>
        <fullName evidence="4">Chromobox 4</fullName>
    </recommendedName>
</protein>
<organism evidence="2 3">
    <name type="scientific">Electrophorus voltai</name>
    <dbReference type="NCBI Taxonomy" id="2609070"/>
    <lineage>
        <taxon>Eukaryota</taxon>
        <taxon>Metazoa</taxon>
        <taxon>Chordata</taxon>
        <taxon>Craniata</taxon>
        <taxon>Vertebrata</taxon>
        <taxon>Euteleostomi</taxon>
        <taxon>Actinopterygii</taxon>
        <taxon>Neopterygii</taxon>
        <taxon>Teleostei</taxon>
        <taxon>Ostariophysi</taxon>
        <taxon>Gymnotiformes</taxon>
        <taxon>Gymnotoidei</taxon>
        <taxon>Gymnotidae</taxon>
        <taxon>Electrophorus</taxon>
    </lineage>
</organism>
<dbReference type="InterPro" id="IPR043531">
    <property type="entry name" value="CBX4"/>
</dbReference>
<feature type="region of interest" description="Disordered" evidence="1">
    <location>
        <begin position="309"/>
        <end position="331"/>
    </location>
</feature>
<dbReference type="GO" id="GO:0032183">
    <property type="term" value="F:SUMO binding"/>
    <property type="evidence" value="ECO:0007669"/>
    <property type="project" value="TreeGrafter"/>
</dbReference>
<dbReference type="GO" id="GO:0035102">
    <property type="term" value="C:PRC1 complex"/>
    <property type="evidence" value="ECO:0007669"/>
    <property type="project" value="TreeGrafter"/>
</dbReference>
<dbReference type="PANTHER" id="PTHR46727:SF1">
    <property type="entry name" value="E3 SUMO-PROTEIN LIGASE CBX4"/>
    <property type="match status" value="1"/>
</dbReference>
<feature type="region of interest" description="Disordered" evidence="1">
    <location>
        <begin position="207"/>
        <end position="258"/>
    </location>
</feature>
<gene>
    <name evidence="2" type="ORF">P4O66_007210</name>
</gene>
<dbReference type="InterPro" id="IPR033773">
    <property type="entry name" value="CBX7_C"/>
</dbReference>
<evidence type="ECO:0000313" key="3">
    <source>
        <dbReference type="Proteomes" id="UP001239994"/>
    </source>
</evidence>
<dbReference type="Proteomes" id="UP001239994">
    <property type="component" value="Unassembled WGS sequence"/>
</dbReference>
<evidence type="ECO:0008006" key="4">
    <source>
        <dbReference type="Google" id="ProtNLM"/>
    </source>
</evidence>
<dbReference type="EMBL" id="JAROKS010000012">
    <property type="protein sequence ID" value="KAK1798938.1"/>
    <property type="molecule type" value="Genomic_DNA"/>
</dbReference>
<accession>A0AAD8ZIY6</accession>
<proteinExistence type="predicted"/>
<evidence type="ECO:0000313" key="2">
    <source>
        <dbReference type="EMBL" id="KAK1798938.1"/>
    </source>
</evidence>